<reference evidence="2 3" key="1">
    <citation type="submission" date="2024-06" db="EMBL/GenBank/DDBJ databases">
        <title>Genomic Encyclopedia of Type Strains, Phase IV (KMG-IV): sequencing the most valuable type-strain genomes for metagenomic binning, comparative biology and taxonomic classification.</title>
        <authorList>
            <person name="Goeker M."/>
        </authorList>
    </citation>
    <scope>NUCLEOTIDE SEQUENCE [LARGE SCALE GENOMIC DNA]</scope>
    <source>
        <strain evidence="2 3">DSM 29846</strain>
    </source>
</reference>
<keyword evidence="3" id="KW-1185">Reference proteome</keyword>
<accession>A0ABV2HY94</accession>
<protein>
    <submittedName>
        <fullName evidence="2">Uncharacterized protein</fullName>
    </submittedName>
</protein>
<dbReference type="EMBL" id="JBEPLM010000011">
    <property type="protein sequence ID" value="MET3595615.1"/>
    <property type="molecule type" value="Genomic_DNA"/>
</dbReference>
<name>A0ABV2HY94_9HYPH</name>
<sequence>MKSMMLFVLAGCLTATVADARADDADFLRSFQGSFAGNGTLKVSASAPTVNIACTFKSGATSTSLSLDGKCRGLILMTRAISADLKASGAGYTGVYIGSRTGPARLNGRRSGNALNLGIRWAKEVNGDRKAQLTVEKTGGDSMRLTVTDTDPKTGKTMVTSRIDLQRS</sequence>
<evidence type="ECO:0000313" key="2">
    <source>
        <dbReference type="EMBL" id="MET3595615.1"/>
    </source>
</evidence>
<comment type="caution">
    <text evidence="2">The sequence shown here is derived from an EMBL/GenBank/DDBJ whole genome shotgun (WGS) entry which is preliminary data.</text>
</comment>
<evidence type="ECO:0000256" key="1">
    <source>
        <dbReference type="SAM" id="SignalP"/>
    </source>
</evidence>
<dbReference type="Proteomes" id="UP001549036">
    <property type="component" value="Unassembled WGS sequence"/>
</dbReference>
<proteinExistence type="predicted"/>
<keyword evidence="1" id="KW-0732">Signal</keyword>
<evidence type="ECO:0000313" key="3">
    <source>
        <dbReference type="Proteomes" id="UP001549036"/>
    </source>
</evidence>
<feature type="signal peptide" evidence="1">
    <location>
        <begin position="1"/>
        <end position="20"/>
    </location>
</feature>
<feature type="chain" id="PRO_5045611007" evidence="1">
    <location>
        <begin position="21"/>
        <end position="168"/>
    </location>
</feature>
<dbReference type="RefSeq" id="WP_126099866.1">
    <property type="nucleotide sequence ID" value="NZ_JBEPLM010000011.1"/>
</dbReference>
<gene>
    <name evidence="2" type="ORF">ABID26_005027</name>
</gene>
<organism evidence="2 3">
    <name type="scientific">Mesorhizobium shonense</name>
    <dbReference type="NCBI Taxonomy" id="1209948"/>
    <lineage>
        <taxon>Bacteria</taxon>
        <taxon>Pseudomonadati</taxon>
        <taxon>Pseudomonadota</taxon>
        <taxon>Alphaproteobacteria</taxon>
        <taxon>Hyphomicrobiales</taxon>
        <taxon>Phyllobacteriaceae</taxon>
        <taxon>Mesorhizobium</taxon>
    </lineage>
</organism>